<dbReference type="PANTHER" id="PTHR10742:SF410">
    <property type="entry name" value="LYSINE-SPECIFIC HISTONE DEMETHYLASE 2"/>
    <property type="match status" value="1"/>
</dbReference>
<name>A0A8W8I868_MAGGI</name>
<evidence type="ECO:0000256" key="1">
    <source>
        <dbReference type="SAM" id="SignalP"/>
    </source>
</evidence>
<dbReference type="PANTHER" id="PTHR10742">
    <property type="entry name" value="FLAVIN MONOAMINE OXIDASE"/>
    <property type="match status" value="1"/>
</dbReference>
<accession>A0A8W8I868</accession>
<dbReference type="InterPro" id="IPR002937">
    <property type="entry name" value="Amino_oxidase"/>
</dbReference>
<dbReference type="Pfam" id="PF01593">
    <property type="entry name" value="Amino_oxidase"/>
    <property type="match status" value="1"/>
</dbReference>
<protein>
    <recommendedName>
        <fullName evidence="2">Amine oxidase domain-containing protein</fullName>
    </recommendedName>
</protein>
<feature type="chain" id="PRO_5036446197" description="Amine oxidase domain-containing protein" evidence="1">
    <location>
        <begin position="17"/>
        <end position="530"/>
    </location>
</feature>
<feature type="domain" description="Amine oxidase" evidence="2">
    <location>
        <begin position="40"/>
        <end position="518"/>
    </location>
</feature>
<feature type="signal peptide" evidence="1">
    <location>
        <begin position="1"/>
        <end position="16"/>
    </location>
</feature>
<sequence>MIVVTELLCLAWLVLGKCNGNHIEDVTIIGAGIGGSYTGWRLRDKGWKIGIYEYSDRVGGRMFSKYFPDAPDLPVEFGAMRLRPEDHVRMIKAGRELGLTFVPFPEGGGRIPERTILYLRNTHLRTFELGGPRTPYRLRPEELMDPRDLSRLLSETFTNYNGTNPRAEHFNAYTIDGVPVYLQSYEDVIQKTGISLEAQKYLRDSSAFHFGLGHAQSNSRFLKTRQGFEEENTRPTDLPSYVTVPTGMNSFPVEFMRKFLVSNPKCHALHLNSQLVKVLRKKKGIYQLKFRKTVSINGDIMLTKHYFFVYSRNVILAIPKAPVLKIQMPQFSNPQFLSALNSVVDVQSSKIFLIYNYPWWLGGSHNFTYTQSDLPYRQSYNWGISRTGKAVLLISYTDTHDVPFWSRLQNMGKLISKRYDETRVTDEVVNQAHLQLSRVYNIHVNNIPDPIDGMMFVWNKYPYNGGWVDWNPGSRWYDIKRFLTRPFSQENIYINHGYWGAEHNGWGESSLEAADDVLSFFNIPSYLQTN</sequence>
<dbReference type="SUPFAM" id="SSF54373">
    <property type="entry name" value="FAD-linked reductases, C-terminal domain"/>
    <property type="match status" value="1"/>
</dbReference>
<dbReference type="OrthoDB" id="5977782at2759"/>
<dbReference type="InterPro" id="IPR050281">
    <property type="entry name" value="Flavin_monoamine_oxidase"/>
</dbReference>
<dbReference type="EnsemblMetazoa" id="G12848.1">
    <property type="protein sequence ID" value="G12848.1:cds"/>
    <property type="gene ID" value="G12848"/>
</dbReference>
<keyword evidence="4" id="KW-1185">Reference proteome</keyword>
<dbReference type="GO" id="GO:0016491">
    <property type="term" value="F:oxidoreductase activity"/>
    <property type="evidence" value="ECO:0007669"/>
    <property type="project" value="InterPro"/>
</dbReference>
<evidence type="ECO:0000313" key="3">
    <source>
        <dbReference type="EnsemblMetazoa" id="G12848.1:cds"/>
    </source>
</evidence>
<dbReference type="AlphaFoldDB" id="A0A8W8I868"/>
<organism evidence="3 4">
    <name type="scientific">Magallana gigas</name>
    <name type="common">Pacific oyster</name>
    <name type="synonym">Crassostrea gigas</name>
    <dbReference type="NCBI Taxonomy" id="29159"/>
    <lineage>
        <taxon>Eukaryota</taxon>
        <taxon>Metazoa</taxon>
        <taxon>Spiralia</taxon>
        <taxon>Lophotrochozoa</taxon>
        <taxon>Mollusca</taxon>
        <taxon>Bivalvia</taxon>
        <taxon>Autobranchia</taxon>
        <taxon>Pteriomorphia</taxon>
        <taxon>Ostreida</taxon>
        <taxon>Ostreoidea</taxon>
        <taxon>Ostreidae</taxon>
        <taxon>Magallana</taxon>
    </lineage>
</organism>
<dbReference type="InterPro" id="IPR036188">
    <property type="entry name" value="FAD/NAD-bd_sf"/>
</dbReference>
<proteinExistence type="predicted"/>
<dbReference type="SUPFAM" id="SSF51905">
    <property type="entry name" value="FAD/NAD(P)-binding domain"/>
    <property type="match status" value="1"/>
</dbReference>
<reference evidence="3" key="1">
    <citation type="submission" date="2022-08" db="UniProtKB">
        <authorList>
            <consortium name="EnsemblMetazoa"/>
        </authorList>
    </citation>
    <scope>IDENTIFICATION</scope>
    <source>
        <strain evidence="3">05x7-T-G4-1.051#20</strain>
    </source>
</reference>
<evidence type="ECO:0000313" key="4">
    <source>
        <dbReference type="Proteomes" id="UP000005408"/>
    </source>
</evidence>
<evidence type="ECO:0000259" key="2">
    <source>
        <dbReference type="Pfam" id="PF01593"/>
    </source>
</evidence>
<dbReference type="Proteomes" id="UP000005408">
    <property type="component" value="Unassembled WGS sequence"/>
</dbReference>
<keyword evidence="1" id="KW-0732">Signal</keyword>
<dbReference type="Gene3D" id="3.50.50.60">
    <property type="entry name" value="FAD/NAD(P)-binding domain"/>
    <property type="match status" value="1"/>
</dbReference>
<dbReference type="OMA" id="NGGWVDW"/>